<keyword evidence="8" id="KW-0547">Nucleotide-binding</keyword>
<dbReference type="Gene3D" id="6.10.340.10">
    <property type="match status" value="1"/>
</dbReference>
<dbReference type="Proteomes" id="UP000199048">
    <property type="component" value="Unassembled WGS sequence"/>
</dbReference>
<dbReference type="InterPro" id="IPR036890">
    <property type="entry name" value="HATPase_C_sf"/>
</dbReference>
<name>A0A1I4MIY8_9HYPH</name>
<evidence type="ECO:0000256" key="7">
    <source>
        <dbReference type="ARBA" id="ARBA00022692"/>
    </source>
</evidence>
<evidence type="ECO:0000256" key="10">
    <source>
        <dbReference type="ARBA" id="ARBA00022840"/>
    </source>
</evidence>
<evidence type="ECO:0000256" key="11">
    <source>
        <dbReference type="ARBA" id="ARBA00022989"/>
    </source>
</evidence>
<keyword evidence="17" id="KW-1185">Reference proteome</keyword>
<organism evidence="16 17">
    <name type="scientific">Methylobacterium pseudosasicola</name>
    <dbReference type="NCBI Taxonomy" id="582667"/>
    <lineage>
        <taxon>Bacteria</taxon>
        <taxon>Pseudomonadati</taxon>
        <taxon>Pseudomonadota</taxon>
        <taxon>Alphaproteobacteria</taxon>
        <taxon>Hyphomicrobiales</taxon>
        <taxon>Methylobacteriaceae</taxon>
        <taxon>Methylobacterium</taxon>
    </lineage>
</organism>
<proteinExistence type="predicted"/>
<dbReference type="PANTHER" id="PTHR41523:SF7">
    <property type="entry name" value="HISTIDINE KINASE"/>
    <property type="match status" value="1"/>
</dbReference>
<comment type="subcellular location">
    <subcellularLocation>
        <location evidence="2">Cell membrane</location>
        <topology evidence="2">Multi-pass membrane protein</topology>
    </subcellularLocation>
</comment>
<reference evidence="17" key="1">
    <citation type="submission" date="2016-10" db="EMBL/GenBank/DDBJ databases">
        <authorList>
            <person name="Varghese N."/>
            <person name="Submissions S."/>
        </authorList>
    </citation>
    <scope>NUCLEOTIDE SEQUENCE [LARGE SCALE GENOMIC DNA]</scope>
    <source>
        <strain evidence="17">BL36</strain>
    </source>
</reference>
<gene>
    <name evidence="16" type="ORF">SAMN05192568_101713</name>
</gene>
<accession>A0A1I4MIY8</accession>
<evidence type="ECO:0000313" key="16">
    <source>
        <dbReference type="EMBL" id="SFM03224.1"/>
    </source>
</evidence>
<dbReference type="CDD" id="cd12914">
    <property type="entry name" value="PDC1_DGC_like"/>
    <property type="match status" value="1"/>
</dbReference>
<evidence type="ECO:0000256" key="12">
    <source>
        <dbReference type="ARBA" id="ARBA00023136"/>
    </source>
</evidence>
<dbReference type="PANTHER" id="PTHR41523">
    <property type="entry name" value="TWO-COMPONENT SYSTEM SENSOR PROTEIN"/>
    <property type="match status" value="1"/>
</dbReference>
<feature type="domain" description="Signal transduction histidine kinase HWE region" evidence="15">
    <location>
        <begin position="414"/>
        <end position="496"/>
    </location>
</feature>
<dbReference type="InterPro" id="IPR033479">
    <property type="entry name" value="dCache_1"/>
</dbReference>
<evidence type="ECO:0000256" key="2">
    <source>
        <dbReference type="ARBA" id="ARBA00004651"/>
    </source>
</evidence>
<comment type="catalytic activity">
    <reaction evidence="1">
        <text>ATP + protein L-histidine = ADP + protein N-phospho-L-histidine.</text>
        <dbReference type="EC" id="2.7.13.3"/>
    </reaction>
</comment>
<feature type="transmembrane region" description="Helical" evidence="14">
    <location>
        <begin position="37"/>
        <end position="58"/>
    </location>
</feature>
<dbReference type="RefSeq" id="WP_092042501.1">
    <property type="nucleotide sequence ID" value="NZ_FOTK01000017.1"/>
</dbReference>
<dbReference type="Pfam" id="PF02743">
    <property type="entry name" value="dCache_1"/>
    <property type="match status" value="1"/>
</dbReference>
<evidence type="ECO:0000313" key="17">
    <source>
        <dbReference type="Proteomes" id="UP000199048"/>
    </source>
</evidence>
<evidence type="ECO:0000259" key="15">
    <source>
        <dbReference type="SMART" id="SM00911"/>
    </source>
</evidence>
<feature type="transmembrane region" description="Helical" evidence="14">
    <location>
        <begin position="332"/>
        <end position="357"/>
    </location>
</feature>
<evidence type="ECO:0000256" key="8">
    <source>
        <dbReference type="ARBA" id="ARBA00022741"/>
    </source>
</evidence>
<dbReference type="EMBL" id="FOTK01000017">
    <property type="protein sequence ID" value="SFM03224.1"/>
    <property type="molecule type" value="Genomic_DNA"/>
</dbReference>
<dbReference type="Gene3D" id="3.30.450.20">
    <property type="entry name" value="PAS domain"/>
    <property type="match status" value="1"/>
</dbReference>
<dbReference type="STRING" id="582667.SAMN05192568_101713"/>
<protein>
    <recommendedName>
        <fullName evidence="3">histidine kinase</fullName>
        <ecNumber evidence="3">2.7.13.3</ecNumber>
    </recommendedName>
</protein>
<dbReference type="Pfam" id="PF07536">
    <property type="entry name" value="HWE_HK"/>
    <property type="match status" value="1"/>
</dbReference>
<feature type="region of interest" description="Disordered" evidence="13">
    <location>
        <begin position="1"/>
        <end position="26"/>
    </location>
</feature>
<dbReference type="Gene3D" id="3.30.565.10">
    <property type="entry name" value="Histidine kinase-like ATPase, C-terminal domain"/>
    <property type="match status" value="1"/>
</dbReference>
<evidence type="ECO:0000256" key="5">
    <source>
        <dbReference type="ARBA" id="ARBA00022553"/>
    </source>
</evidence>
<dbReference type="SMART" id="SM00911">
    <property type="entry name" value="HWE_HK"/>
    <property type="match status" value="1"/>
</dbReference>
<dbReference type="GO" id="GO:0005886">
    <property type="term" value="C:plasma membrane"/>
    <property type="evidence" value="ECO:0007669"/>
    <property type="project" value="UniProtKB-SubCell"/>
</dbReference>
<dbReference type="InterPro" id="IPR011102">
    <property type="entry name" value="Sig_transdc_His_kinase_HWE"/>
</dbReference>
<keyword evidence="5" id="KW-0597">Phosphoprotein</keyword>
<dbReference type="GO" id="GO:0005524">
    <property type="term" value="F:ATP binding"/>
    <property type="evidence" value="ECO:0007669"/>
    <property type="project" value="UniProtKB-KW"/>
</dbReference>
<sequence>MQAVARSGPVAAAGSQADPAAPTDPVRRRPLVPRLRLVLALGFGTLGFLAALALAILVSREATRRLEAEVGGQLAEIAGQMARSLDLGMFERWRDIQIAAGSDRLRDPGTGTEAKRAVMERLQATYPAYSIIGLIDPDGRIAVTSTGALEGADVSGRDYFQGARERPFVGDVHPAKLLQAVLAPKTPDAAAREPLRLLDLATPVRAPDGRFLGVLAAHLDWTWARDMARILEGSLRSHRGGAEILILSRDGTVLLGPAALQGSRLPETVLSGGRPLDPQGTSRLGPWPDSTASYLSASARTTGYRDYPGLGWQVVVRQTEDRALASVAALRWNILAAGSAVALAAAMLAWLLAALIARPLRDLAVAAGALGRDAPLPPLPRAIVREGAMIADALTGAADELARRAEAHRLLVDELNHRVKNTLATVQSMAAQSLKNLGDGAEAGREAFEARLLSLSRAHDVLTRESWIGADLRGIADQAARPFQGAAPRITLDGPDLRLPPEMALALTMILHELCTNAVKYGALSVPGGRAALGWALETAPGGTRTLRMTWRECGGPPVAVPSRRGFGTRLLERGFAGRDSATLAYEPDGLVYAAAAPLPAALGPEPAALRMVGPVGDIRHGRGLD</sequence>
<dbReference type="AlphaFoldDB" id="A0A1I4MIY8"/>
<keyword evidence="6" id="KW-0808">Transferase</keyword>
<dbReference type="GO" id="GO:0004673">
    <property type="term" value="F:protein histidine kinase activity"/>
    <property type="evidence" value="ECO:0007669"/>
    <property type="project" value="UniProtKB-EC"/>
</dbReference>
<dbReference type="OrthoDB" id="9812260at2"/>
<evidence type="ECO:0000256" key="13">
    <source>
        <dbReference type="SAM" id="MobiDB-lite"/>
    </source>
</evidence>
<dbReference type="EC" id="2.7.13.3" evidence="3"/>
<evidence type="ECO:0000256" key="3">
    <source>
        <dbReference type="ARBA" id="ARBA00012438"/>
    </source>
</evidence>
<evidence type="ECO:0000256" key="4">
    <source>
        <dbReference type="ARBA" id="ARBA00022475"/>
    </source>
</evidence>
<keyword evidence="10" id="KW-0067">ATP-binding</keyword>
<feature type="compositionally biased region" description="Low complexity" evidence="13">
    <location>
        <begin position="9"/>
        <end position="21"/>
    </location>
</feature>
<keyword evidence="11 14" id="KW-1133">Transmembrane helix</keyword>
<evidence type="ECO:0000256" key="6">
    <source>
        <dbReference type="ARBA" id="ARBA00022679"/>
    </source>
</evidence>
<keyword evidence="7 14" id="KW-0812">Transmembrane</keyword>
<keyword evidence="9 16" id="KW-0418">Kinase</keyword>
<evidence type="ECO:0000256" key="9">
    <source>
        <dbReference type="ARBA" id="ARBA00022777"/>
    </source>
</evidence>
<evidence type="ECO:0000256" key="14">
    <source>
        <dbReference type="SAM" id="Phobius"/>
    </source>
</evidence>
<evidence type="ECO:0000256" key="1">
    <source>
        <dbReference type="ARBA" id="ARBA00000085"/>
    </source>
</evidence>
<keyword evidence="4" id="KW-1003">Cell membrane</keyword>
<keyword evidence="12 14" id="KW-0472">Membrane</keyword>